<feature type="region of interest" description="Disordered" evidence="1">
    <location>
        <begin position="1"/>
        <end position="111"/>
    </location>
</feature>
<dbReference type="EMBL" id="MJBS01000247">
    <property type="protein sequence ID" value="OHE90534.1"/>
    <property type="molecule type" value="Genomic_DNA"/>
</dbReference>
<reference evidence="2 3" key="1">
    <citation type="submission" date="2016-09" db="EMBL/GenBank/DDBJ databases">
        <authorList>
            <person name="Capua I."/>
            <person name="De Benedictis P."/>
            <person name="Joannis T."/>
            <person name="Lombin L.H."/>
            <person name="Cattoli G."/>
        </authorList>
    </citation>
    <scope>NUCLEOTIDE SEQUENCE [LARGE SCALE GENOMIC DNA]</scope>
    <source>
        <strain evidence="2 3">IMI 309357</strain>
    </source>
</reference>
<organism evidence="2 3">
    <name type="scientific">Colletotrichum orchidophilum</name>
    <dbReference type="NCBI Taxonomy" id="1209926"/>
    <lineage>
        <taxon>Eukaryota</taxon>
        <taxon>Fungi</taxon>
        <taxon>Dikarya</taxon>
        <taxon>Ascomycota</taxon>
        <taxon>Pezizomycotina</taxon>
        <taxon>Sordariomycetes</taxon>
        <taxon>Hypocreomycetidae</taxon>
        <taxon>Glomerellales</taxon>
        <taxon>Glomerellaceae</taxon>
        <taxon>Colletotrichum</taxon>
    </lineage>
</organism>
<dbReference type="Proteomes" id="UP000176998">
    <property type="component" value="Unassembled WGS sequence"/>
</dbReference>
<evidence type="ECO:0000313" key="3">
    <source>
        <dbReference type="Proteomes" id="UP000176998"/>
    </source>
</evidence>
<dbReference type="STRING" id="1209926.A0A1G4AMZ0"/>
<proteinExistence type="predicted"/>
<gene>
    <name evidence="2" type="ORF">CORC01_14173</name>
</gene>
<protein>
    <submittedName>
        <fullName evidence="2">Vegetative cell wall protein gp1</fullName>
    </submittedName>
</protein>
<feature type="region of interest" description="Disordered" evidence="1">
    <location>
        <begin position="188"/>
        <end position="263"/>
    </location>
</feature>
<evidence type="ECO:0000256" key="1">
    <source>
        <dbReference type="SAM" id="MobiDB-lite"/>
    </source>
</evidence>
<comment type="caution">
    <text evidence="2">The sequence shown here is derived from an EMBL/GenBank/DDBJ whole genome shotgun (WGS) entry which is preliminary data.</text>
</comment>
<dbReference type="GeneID" id="34567294"/>
<dbReference type="AlphaFoldDB" id="A0A1G4AMZ0"/>
<accession>A0A1G4AMZ0</accession>
<name>A0A1G4AMZ0_9PEZI</name>
<dbReference type="OrthoDB" id="5398854at2759"/>
<keyword evidence="3" id="KW-1185">Reference proteome</keyword>
<evidence type="ECO:0000313" key="2">
    <source>
        <dbReference type="EMBL" id="OHE90534.1"/>
    </source>
</evidence>
<sequence length="424" mass="47801">MAYPSPYTGSTPGEEDYYYRERFQSATPTPSPRGPSNYYYPPGSTPQRPATRAHFRNASSGFSEYSPRPPTASPRYTSDGYYATANVSSGHHSRKHSWATPSHPTRERRSSFVYVRASTPHGESDEDEIIEMDGRTWVLPGQSSRARSKRHSVQETFYYEDAARGYPTDYHYPKQSGFAYIERDVPAYEPRPTRTPANTHSRRASTSVPQRPSTTRPGSSSQAKKAQHPRPEADAKKPPPPPVARQATEADAKKHKIPPGYSLKNWDPTEEPILLLGSVFDSNSLGKWIYDWTVYHHGPATPIADMAGELWLLLIQLAGKLKRGEETVDRVRSAEKRECLDDFIDAGERLTDKLRKLLKTCEAPMLKASKKSSSLGKNAGVQFVETLFGVERELDKTERFMQGVRLFILRFDANCDDILRNPTL</sequence>
<feature type="compositionally biased region" description="Polar residues" evidence="1">
    <location>
        <begin position="195"/>
        <end position="224"/>
    </location>
</feature>
<dbReference type="RefSeq" id="XP_022467711.1">
    <property type="nucleotide sequence ID" value="XM_022625784.1"/>
</dbReference>